<reference evidence="2" key="2">
    <citation type="submission" date="2020-09" db="EMBL/GenBank/DDBJ databases">
        <authorList>
            <person name="Sun Q."/>
            <person name="Zhou Y."/>
        </authorList>
    </citation>
    <scope>NUCLEOTIDE SEQUENCE</scope>
    <source>
        <strain evidence="2">CGMCC 1.15082</strain>
    </source>
</reference>
<dbReference type="Proteomes" id="UP000646478">
    <property type="component" value="Unassembled WGS sequence"/>
</dbReference>
<evidence type="ECO:0000256" key="1">
    <source>
        <dbReference type="SAM" id="MobiDB-lite"/>
    </source>
</evidence>
<accession>A0A916WIC6</accession>
<dbReference type="AlphaFoldDB" id="A0A916WIC6"/>
<feature type="region of interest" description="Disordered" evidence="1">
    <location>
        <begin position="58"/>
        <end position="77"/>
    </location>
</feature>
<comment type="caution">
    <text evidence="2">The sequence shown here is derived from an EMBL/GenBank/DDBJ whole genome shotgun (WGS) entry which is preliminary data.</text>
</comment>
<protein>
    <submittedName>
        <fullName evidence="2">Uncharacterized protein</fullName>
    </submittedName>
</protein>
<sequence length="77" mass="8553">MGTKIDAKRGPEVDQAHREVISVYKEMEEMVGLFGSLTPQAQIAIIDQMRRLQVLEAAAPSPKELPDFSSKASEKPR</sequence>
<gene>
    <name evidence="2" type="ORF">GCM10011491_30470</name>
</gene>
<evidence type="ECO:0000313" key="2">
    <source>
        <dbReference type="EMBL" id="GGB00115.1"/>
    </source>
</evidence>
<organism evidence="2 3">
    <name type="scientific">Brucella endophytica</name>
    <dbReference type="NCBI Taxonomy" id="1963359"/>
    <lineage>
        <taxon>Bacteria</taxon>
        <taxon>Pseudomonadati</taxon>
        <taxon>Pseudomonadota</taxon>
        <taxon>Alphaproteobacteria</taxon>
        <taxon>Hyphomicrobiales</taxon>
        <taxon>Brucellaceae</taxon>
        <taxon>Brucella/Ochrobactrum group</taxon>
        <taxon>Brucella</taxon>
    </lineage>
</organism>
<name>A0A916WIC6_9HYPH</name>
<dbReference type="EMBL" id="BMHH01000013">
    <property type="protein sequence ID" value="GGB00115.1"/>
    <property type="molecule type" value="Genomic_DNA"/>
</dbReference>
<evidence type="ECO:0000313" key="3">
    <source>
        <dbReference type="Proteomes" id="UP000646478"/>
    </source>
</evidence>
<keyword evidence="3" id="KW-1185">Reference proteome</keyword>
<reference evidence="2" key="1">
    <citation type="journal article" date="2014" name="Int. J. Syst. Evol. Microbiol.">
        <title>Complete genome sequence of Corynebacterium casei LMG S-19264T (=DSM 44701T), isolated from a smear-ripened cheese.</title>
        <authorList>
            <consortium name="US DOE Joint Genome Institute (JGI-PGF)"/>
            <person name="Walter F."/>
            <person name="Albersmeier A."/>
            <person name="Kalinowski J."/>
            <person name="Ruckert C."/>
        </authorList>
    </citation>
    <scope>NUCLEOTIDE SEQUENCE</scope>
    <source>
        <strain evidence="2">CGMCC 1.15082</strain>
    </source>
</reference>
<proteinExistence type="predicted"/>